<sequence length="133" mass="15512">MKRRDLRNCWLPQWINDGSRNCLYEITRQSQISAHLNEQDTHPCSIYLPIALGRILNNNKKTSKHSFILESYVIIAVVVDVVQVIVNNPKKLVYRPPTLEEKRPTQATQTTQAAFRRHGFLHGYPTRWKLTCL</sequence>
<evidence type="ECO:0000313" key="3">
    <source>
        <dbReference type="Proteomes" id="UP001359485"/>
    </source>
</evidence>
<dbReference type="EMBL" id="JAWJWF010000001">
    <property type="protein sequence ID" value="KAK6641743.1"/>
    <property type="molecule type" value="Genomic_DNA"/>
</dbReference>
<keyword evidence="1" id="KW-0812">Transmembrane</keyword>
<keyword evidence="1" id="KW-1133">Transmembrane helix</keyword>
<organism evidence="2 3">
    <name type="scientific">Polyplax serrata</name>
    <name type="common">Common mouse louse</name>
    <dbReference type="NCBI Taxonomy" id="468196"/>
    <lineage>
        <taxon>Eukaryota</taxon>
        <taxon>Metazoa</taxon>
        <taxon>Ecdysozoa</taxon>
        <taxon>Arthropoda</taxon>
        <taxon>Hexapoda</taxon>
        <taxon>Insecta</taxon>
        <taxon>Pterygota</taxon>
        <taxon>Neoptera</taxon>
        <taxon>Paraneoptera</taxon>
        <taxon>Psocodea</taxon>
        <taxon>Troctomorpha</taxon>
        <taxon>Phthiraptera</taxon>
        <taxon>Anoplura</taxon>
        <taxon>Polyplacidae</taxon>
        <taxon>Polyplax</taxon>
    </lineage>
</organism>
<reference evidence="2 3" key="1">
    <citation type="submission" date="2023-09" db="EMBL/GenBank/DDBJ databases">
        <title>Genomes of two closely related lineages of the louse Polyplax serrata with different host specificities.</title>
        <authorList>
            <person name="Martinu J."/>
            <person name="Tarabai H."/>
            <person name="Stefka J."/>
            <person name="Hypsa V."/>
        </authorList>
    </citation>
    <scope>NUCLEOTIDE SEQUENCE [LARGE SCALE GENOMIC DNA]</scope>
    <source>
        <strain evidence="2">98ZLc_SE</strain>
    </source>
</reference>
<evidence type="ECO:0000256" key="1">
    <source>
        <dbReference type="SAM" id="Phobius"/>
    </source>
</evidence>
<keyword evidence="1" id="KW-0472">Membrane</keyword>
<protein>
    <submittedName>
        <fullName evidence="2">Uncharacterized protein</fullName>
    </submittedName>
</protein>
<dbReference type="Proteomes" id="UP001359485">
    <property type="component" value="Unassembled WGS sequence"/>
</dbReference>
<evidence type="ECO:0000313" key="2">
    <source>
        <dbReference type="EMBL" id="KAK6641743.1"/>
    </source>
</evidence>
<comment type="caution">
    <text evidence="2">The sequence shown here is derived from an EMBL/GenBank/DDBJ whole genome shotgun (WGS) entry which is preliminary data.</text>
</comment>
<feature type="transmembrane region" description="Helical" evidence="1">
    <location>
        <begin position="67"/>
        <end position="86"/>
    </location>
</feature>
<name>A0ABR1BE79_POLSC</name>
<accession>A0ABR1BE79</accession>
<proteinExistence type="predicted"/>
<keyword evidence="3" id="KW-1185">Reference proteome</keyword>
<gene>
    <name evidence="2" type="ORF">RUM44_013458</name>
</gene>